<dbReference type="EMBL" id="BMIB01000006">
    <property type="protein sequence ID" value="GGH80594.1"/>
    <property type="molecule type" value="Genomic_DNA"/>
</dbReference>
<reference evidence="2" key="1">
    <citation type="journal article" date="2014" name="Int. J. Syst. Evol. Microbiol.">
        <title>Complete genome sequence of Corynebacterium casei LMG S-19264T (=DSM 44701T), isolated from a smear-ripened cheese.</title>
        <authorList>
            <consortium name="US DOE Joint Genome Institute (JGI-PGF)"/>
            <person name="Walter F."/>
            <person name="Albersmeier A."/>
            <person name="Kalinowski J."/>
            <person name="Ruckert C."/>
        </authorList>
    </citation>
    <scope>NUCLEOTIDE SEQUENCE</scope>
    <source>
        <strain evidence="2">CGMCC 1.15290</strain>
    </source>
</reference>
<keyword evidence="1" id="KW-0472">Membrane</keyword>
<protein>
    <recommendedName>
        <fullName evidence="4">FtsX-like permease family protein</fullName>
    </recommendedName>
</protein>
<evidence type="ECO:0000313" key="3">
    <source>
        <dbReference type="Proteomes" id="UP000627292"/>
    </source>
</evidence>
<sequence length="393" mass="43442">MLNNLLKKLIKASAGRTRFIMAVTGLSVALLLILSAVQLQVNYNHLLHGKSNKDSIANFLVLNKAVTAETIGATALSAADIQQLKQQPFIDAVGLLTPSGFKVSAQGGSAQLPFYTDLFFESVPDEFIDVVDKDWNWSEEAQYVPVIIPNMFLDLYNFGFATSQGLPQLTQDLVKSLPLKISITTPMGNVPYYARVIGFSDRISSVLVPQNFMTWANKRFASEVRTQPSRVVIKTSDPGNPQLVEYLKKHGLTTDADKTRFSKYRQIVNTVVNISGITGGLMLLFALLIFTLFIQLTIASCKEEITLLIALGAAPAQLYRFLMRRFFPSNVVVIVVVLAVIAAAQFALAEFLQQQSMYVMHLISPFTILAGVIILAVLWLVNSSTIKKYIRQS</sequence>
<proteinExistence type="predicted"/>
<keyword evidence="3" id="KW-1185">Reference proteome</keyword>
<evidence type="ECO:0000256" key="1">
    <source>
        <dbReference type="SAM" id="Phobius"/>
    </source>
</evidence>
<feature type="transmembrane region" description="Helical" evidence="1">
    <location>
        <begin position="20"/>
        <end position="41"/>
    </location>
</feature>
<feature type="transmembrane region" description="Helical" evidence="1">
    <location>
        <begin position="267"/>
        <end position="293"/>
    </location>
</feature>
<comment type="caution">
    <text evidence="2">The sequence shown here is derived from an EMBL/GenBank/DDBJ whole genome shotgun (WGS) entry which is preliminary data.</text>
</comment>
<gene>
    <name evidence="2" type="ORF">GCM10011379_51690</name>
</gene>
<dbReference type="AlphaFoldDB" id="A0A917J2W7"/>
<accession>A0A917J2W7</accession>
<dbReference type="RefSeq" id="WP_188958046.1">
    <property type="nucleotide sequence ID" value="NZ_BMIB01000006.1"/>
</dbReference>
<reference evidence="2" key="2">
    <citation type="submission" date="2020-09" db="EMBL/GenBank/DDBJ databases">
        <authorList>
            <person name="Sun Q."/>
            <person name="Zhou Y."/>
        </authorList>
    </citation>
    <scope>NUCLEOTIDE SEQUENCE</scope>
    <source>
        <strain evidence="2">CGMCC 1.15290</strain>
    </source>
</reference>
<name>A0A917J2W7_9BACT</name>
<feature type="transmembrane region" description="Helical" evidence="1">
    <location>
        <begin position="331"/>
        <end position="352"/>
    </location>
</feature>
<feature type="transmembrane region" description="Helical" evidence="1">
    <location>
        <begin position="358"/>
        <end position="381"/>
    </location>
</feature>
<dbReference type="Proteomes" id="UP000627292">
    <property type="component" value="Unassembled WGS sequence"/>
</dbReference>
<feature type="transmembrane region" description="Helical" evidence="1">
    <location>
        <begin position="305"/>
        <end position="322"/>
    </location>
</feature>
<keyword evidence="1" id="KW-1133">Transmembrane helix</keyword>
<organism evidence="2 3">
    <name type="scientific">Filimonas zeae</name>
    <dbReference type="NCBI Taxonomy" id="1737353"/>
    <lineage>
        <taxon>Bacteria</taxon>
        <taxon>Pseudomonadati</taxon>
        <taxon>Bacteroidota</taxon>
        <taxon>Chitinophagia</taxon>
        <taxon>Chitinophagales</taxon>
        <taxon>Chitinophagaceae</taxon>
        <taxon>Filimonas</taxon>
    </lineage>
</organism>
<keyword evidence="1" id="KW-0812">Transmembrane</keyword>
<evidence type="ECO:0000313" key="2">
    <source>
        <dbReference type="EMBL" id="GGH80594.1"/>
    </source>
</evidence>
<evidence type="ECO:0008006" key="4">
    <source>
        <dbReference type="Google" id="ProtNLM"/>
    </source>
</evidence>